<gene>
    <name evidence="3" type="ORF">G3569_12400</name>
</gene>
<name>A0A6M1T9F6_9BACT</name>
<dbReference type="RefSeq" id="WP_165269591.1">
    <property type="nucleotide sequence ID" value="NZ_JAALLS010000016.1"/>
</dbReference>
<evidence type="ECO:0000256" key="2">
    <source>
        <dbReference type="PIRNR" id="PIRNR006221"/>
    </source>
</evidence>
<dbReference type="Pfam" id="PF03881">
    <property type="entry name" value="Fructosamin_kin"/>
    <property type="match status" value="1"/>
</dbReference>
<dbReference type="GO" id="GO:0016301">
    <property type="term" value="F:kinase activity"/>
    <property type="evidence" value="ECO:0007669"/>
    <property type="project" value="UniProtKB-UniRule"/>
</dbReference>
<dbReference type="EMBL" id="JAALLS010000016">
    <property type="protein sequence ID" value="NGP89153.1"/>
    <property type="molecule type" value="Genomic_DNA"/>
</dbReference>
<keyword evidence="2 3" id="KW-0418">Kinase</keyword>
<accession>A0A6M1T9F6</accession>
<keyword evidence="2" id="KW-0808">Transferase</keyword>
<evidence type="ECO:0000313" key="4">
    <source>
        <dbReference type="Proteomes" id="UP000479132"/>
    </source>
</evidence>
<evidence type="ECO:0000256" key="1">
    <source>
        <dbReference type="ARBA" id="ARBA00009460"/>
    </source>
</evidence>
<comment type="caution">
    <text evidence="3">The sequence shown here is derived from an EMBL/GenBank/DDBJ whole genome shotgun (WGS) entry which is preliminary data.</text>
</comment>
<dbReference type="PANTHER" id="PTHR12149">
    <property type="entry name" value="FRUCTOSAMINE 3 KINASE-RELATED PROTEIN"/>
    <property type="match status" value="1"/>
</dbReference>
<reference evidence="3 4" key="1">
    <citation type="submission" date="2020-02" db="EMBL/GenBank/DDBJ databases">
        <title>Aliifodinibius halophilus 2W32, complete genome.</title>
        <authorList>
            <person name="Li Y."/>
            <person name="Wu S."/>
        </authorList>
    </citation>
    <scope>NUCLEOTIDE SEQUENCE [LARGE SCALE GENOMIC DNA]</scope>
    <source>
        <strain evidence="3 4">2W32</strain>
    </source>
</reference>
<comment type="similarity">
    <text evidence="1 2">Belongs to the fructosamine kinase family.</text>
</comment>
<organism evidence="3 4">
    <name type="scientific">Fodinibius halophilus</name>
    <dbReference type="NCBI Taxonomy" id="1736908"/>
    <lineage>
        <taxon>Bacteria</taxon>
        <taxon>Pseudomonadati</taxon>
        <taxon>Balneolota</taxon>
        <taxon>Balneolia</taxon>
        <taxon>Balneolales</taxon>
        <taxon>Balneolaceae</taxon>
        <taxon>Fodinibius</taxon>
    </lineage>
</organism>
<dbReference type="Gene3D" id="3.90.1200.10">
    <property type="match status" value="1"/>
</dbReference>
<dbReference type="SUPFAM" id="SSF56112">
    <property type="entry name" value="Protein kinase-like (PK-like)"/>
    <property type="match status" value="1"/>
</dbReference>
<dbReference type="PIRSF" id="PIRSF006221">
    <property type="entry name" value="Ketosamine-3-kinase"/>
    <property type="match status" value="1"/>
</dbReference>
<protein>
    <submittedName>
        <fullName evidence="3">Fructosamine kinase family protein</fullName>
    </submittedName>
</protein>
<dbReference type="PANTHER" id="PTHR12149:SF8">
    <property type="entry name" value="PROTEIN-RIBULOSAMINE 3-KINASE"/>
    <property type="match status" value="1"/>
</dbReference>
<dbReference type="Proteomes" id="UP000479132">
    <property type="component" value="Unassembled WGS sequence"/>
</dbReference>
<dbReference type="InterPro" id="IPR011009">
    <property type="entry name" value="Kinase-like_dom_sf"/>
</dbReference>
<dbReference type="AlphaFoldDB" id="A0A6M1T9F6"/>
<dbReference type="InterPro" id="IPR016477">
    <property type="entry name" value="Fructo-/Ketosamine-3-kinase"/>
</dbReference>
<evidence type="ECO:0000313" key="3">
    <source>
        <dbReference type="EMBL" id="NGP89153.1"/>
    </source>
</evidence>
<sequence length="298" mass="33764">MNWNNILSNNMIPDILVTKLESALDQTIESQRRVSGGSINQAAKITLPGDRSCFLKWNTTADPSMFFVEEKGLQLLDAADTGLFIPGVLATGETENGIGFLVQEFIKEGRAQNNSAEIFGQELAALHKNQHEQFGLDHDNYIGRLPQSNKKHQSWIDFFIKERMKPQLKMATDSGKLGTTTVSHFQSMYKQLPDIFPEEQASLLHGDLWGGNYFYDQNGRPTIYDPAVYYGHREIELAFTHLFGGFSGAFYDAYNEAYPLQPNFNQRKDIYNLYPLLVHTNLFGSSYAQQVKGIVQQF</sequence>
<keyword evidence="4" id="KW-1185">Reference proteome</keyword>
<dbReference type="Gene3D" id="3.30.200.20">
    <property type="entry name" value="Phosphorylase Kinase, domain 1"/>
    <property type="match status" value="1"/>
</dbReference>
<proteinExistence type="inferred from homology"/>